<organism evidence="2 3">
    <name type="scientific">Mycobacterium marinum</name>
    <dbReference type="NCBI Taxonomy" id="1781"/>
    <lineage>
        <taxon>Bacteria</taxon>
        <taxon>Bacillati</taxon>
        <taxon>Actinomycetota</taxon>
        <taxon>Actinomycetes</taxon>
        <taxon>Mycobacteriales</taxon>
        <taxon>Mycobacteriaceae</taxon>
        <taxon>Mycobacterium</taxon>
        <taxon>Mycobacterium ulcerans group</taxon>
    </lineage>
</organism>
<comment type="caution">
    <text evidence="2">The sequence shown here is derived from an EMBL/GenBank/DDBJ whole genome shotgun (WGS) entry which is preliminary data.</text>
</comment>
<dbReference type="EMBL" id="PEDF01000180">
    <property type="protein sequence ID" value="RFZ34409.1"/>
    <property type="molecule type" value="Genomic_DNA"/>
</dbReference>
<dbReference type="Proteomes" id="UP000257451">
    <property type="component" value="Unassembled WGS sequence"/>
</dbReference>
<dbReference type="Pfam" id="PF02720">
    <property type="entry name" value="DUF222"/>
    <property type="match status" value="1"/>
</dbReference>
<evidence type="ECO:0000313" key="3">
    <source>
        <dbReference type="Proteomes" id="UP000257451"/>
    </source>
</evidence>
<reference evidence="2 3" key="1">
    <citation type="journal article" date="2018" name="Sci. Rep.">
        <title>Extensive genomic diversity among Mycobacterium marinum strains revealed by whole genome sequencing.</title>
        <authorList>
            <person name="Das S."/>
            <person name="Pettersson B.M."/>
            <person name="Behra P.R."/>
            <person name="Mallick A."/>
            <person name="Cheramie M."/>
            <person name="Ramesh M."/>
            <person name="Shirreff L."/>
            <person name="DuCote T."/>
            <person name="Dasgupta S."/>
            <person name="Ennis D.G."/>
            <person name="Kirsebom L.A."/>
        </authorList>
    </citation>
    <scope>NUCLEOTIDE SEQUENCE [LARGE SCALE GENOMIC DNA]</scope>
    <source>
        <strain evidence="2 3">Davis1</strain>
    </source>
</reference>
<name>A0A2Z5YBM1_MYCMR</name>
<gene>
    <name evidence="2" type="ORF">DAVIS_04731</name>
</gene>
<sequence>MSSISREEVVAAFDALDAVMTRLQDLCFDGLTTPERLALLQRCEVARRRLPSIEHPLINQLVEQAGEQELGGKLAAVLAGRLRVSRGKPVGGWGRPLIWVRAGR</sequence>
<dbReference type="InterPro" id="IPR003870">
    <property type="entry name" value="DUF222"/>
</dbReference>
<proteinExistence type="predicted"/>
<evidence type="ECO:0000259" key="1">
    <source>
        <dbReference type="Pfam" id="PF02720"/>
    </source>
</evidence>
<evidence type="ECO:0000313" key="2">
    <source>
        <dbReference type="EMBL" id="RFZ34409.1"/>
    </source>
</evidence>
<feature type="domain" description="DUF222" evidence="1">
    <location>
        <begin position="38"/>
        <end position="88"/>
    </location>
</feature>
<accession>A0A2Z5YBM1</accession>
<dbReference type="AlphaFoldDB" id="A0A2Z5YBM1"/>
<protein>
    <recommendedName>
        <fullName evidence="1">DUF222 domain-containing protein</fullName>
    </recommendedName>
</protein>